<dbReference type="InterPro" id="IPR029016">
    <property type="entry name" value="GAF-like_dom_sf"/>
</dbReference>
<dbReference type="PROSITE" id="PS51832">
    <property type="entry name" value="HD_GYP"/>
    <property type="match status" value="1"/>
</dbReference>
<dbReference type="AlphaFoldDB" id="A0A0N1JSS9"/>
<dbReference type="PATRIC" id="fig|857265.3.peg.1920"/>
<dbReference type="Gene3D" id="3.30.450.40">
    <property type="match status" value="1"/>
</dbReference>
<dbReference type="SUPFAM" id="SSF109604">
    <property type="entry name" value="HD-domain/PDEase-like"/>
    <property type="match status" value="2"/>
</dbReference>
<dbReference type="SMART" id="SM00471">
    <property type="entry name" value="HDc"/>
    <property type="match status" value="1"/>
</dbReference>
<dbReference type="SUPFAM" id="SSF103190">
    <property type="entry name" value="Sensory domain-like"/>
    <property type="match status" value="1"/>
</dbReference>
<dbReference type="InterPro" id="IPR037522">
    <property type="entry name" value="HD_GYP_dom"/>
</dbReference>
<keyword evidence="1" id="KW-1133">Transmembrane helix</keyword>
<keyword evidence="1" id="KW-0472">Membrane</keyword>
<dbReference type="CDD" id="cd00077">
    <property type="entry name" value="HDc"/>
    <property type="match status" value="2"/>
</dbReference>
<dbReference type="Pfam" id="PF13185">
    <property type="entry name" value="GAF_2"/>
    <property type="match status" value="1"/>
</dbReference>
<dbReference type="RefSeq" id="WP_053937523.1">
    <property type="nucleotide sequence ID" value="NZ_LAQT01000007.1"/>
</dbReference>
<gene>
    <name evidence="4" type="primary">rpfG_5</name>
    <name evidence="4" type="ORF">WG78_09330</name>
</gene>
<evidence type="ECO:0000256" key="1">
    <source>
        <dbReference type="SAM" id="Phobius"/>
    </source>
</evidence>
<dbReference type="EMBL" id="LAQT01000007">
    <property type="protein sequence ID" value="KPC53280.1"/>
    <property type="molecule type" value="Genomic_DNA"/>
</dbReference>
<dbReference type="Gene3D" id="1.10.3210.10">
    <property type="entry name" value="Hypothetical protein af1432"/>
    <property type="match status" value="2"/>
</dbReference>
<dbReference type="Pfam" id="PF13487">
    <property type="entry name" value="HD_5"/>
    <property type="match status" value="1"/>
</dbReference>
<dbReference type="SMART" id="SM00304">
    <property type="entry name" value="HAMP"/>
    <property type="match status" value="1"/>
</dbReference>
<dbReference type="PROSITE" id="PS50885">
    <property type="entry name" value="HAMP"/>
    <property type="match status" value="1"/>
</dbReference>
<dbReference type="PANTHER" id="PTHR43155:SF2">
    <property type="entry name" value="CYCLIC DI-GMP PHOSPHODIESTERASE PA4108"/>
    <property type="match status" value="1"/>
</dbReference>
<evidence type="ECO:0000259" key="3">
    <source>
        <dbReference type="PROSITE" id="PS51832"/>
    </source>
</evidence>
<keyword evidence="5" id="KW-1185">Reference proteome</keyword>
<dbReference type="Gene3D" id="6.10.340.10">
    <property type="match status" value="1"/>
</dbReference>
<protein>
    <submittedName>
        <fullName evidence="4">Cyclic di-GMP phosphodiesterase response regulator RpfG</fullName>
        <ecNumber evidence="4">3.1.4.52</ecNumber>
    </submittedName>
</protein>
<dbReference type="PANTHER" id="PTHR43155">
    <property type="entry name" value="CYCLIC DI-GMP PHOSPHODIESTERASE PA4108-RELATED"/>
    <property type="match status" value="1"/>
</dbReference>
<dbReference type="GO" id="GO:0007165">
    <property type="term" value="P:signal transduction"/>
    <property type="evidence" value="ECO:0007669"/>
    <property type="project" value="InterPro"/>
</dbReference>
<proteinExistence type="predicted"/>
<keyword evidence="1" id="KW-0812">Transmembrane</keyword>
<dbReference type="InterPro" id="IPR003018">
    <property type="entry name" value="GAF"/>
</dbReference>
<evidence type="ECO:0000313" key="4">
    <source>
        <dbReference type="EMBL" id="KPC53280.1"/>
    </source>
</evidence>
<evidence type="ECO:0000259" key="2">
    <source>
        <dbReference type="PROSITE" id="PS50885"/>
    </source>
</evidence>
<feature type="domain" description="HAMP" evidence="2">
    <location>
        <begin position="374"/>
        <end position="427"/>
    </location>
</feature>
<dbReference type="Gene3D" id="3.30.450.20">
    <property type="entry name" value="PAS domain"/>
    <property type="match status" value="2"/>
</dbReference>
<organism evidence="4 5">
    <name type="scientific">Amantichitinum ursilacus</name>
    <dbReference type="NCBI Taxonomy" id="857265"/>
    <lineage>
        <taxon>Bacteria</taxon>
        <taxon>Pseudomonadati</taxon>
        <taxon>Pseudomonadota</taxon>
        <taxon>Betaproteobacteria</taxon>
        <taxon>Neisseriales</taxon>
        <taxon>Chitinibacteraceae</taxon>
        <taxon>Amantichitinum</taxon>
    </lineage>
</organism>
<dbReference type="SUPFAM" id="SSF55781">
    <property type="entry name" value="GAF domain-like"/>
    <property type="match status" value="1"/>
</dbReference>
<evidence type="ECO:0000313" key="5">
    <source>
        <dbReference type="Proteomes" id="UP000037939"/>
    </source>
</evidence>
<dbReference type="OrthoDB" id="9774747at2"/>
<sequence length="974" mass="109008">MPKRSADKPIRRYPLHIHIAWLFILLIVVFAAANTWYNDRQASRMLLTASRTLFNQIGAQTAERLDNLYRNAGTSVDLLANTQLLHAQSLQQRLHSLPYLQQLLRNQPALTAAYAGYANGDFFLLRRVPDNATFRKTYTPPLQARWLLQSIETLDGQREGRFLYYDDQLRLLENRLQPDYRYDPRTRAWYAAARLHDGHIFTEPYVFFTTREPGATFARQVPDGAVAGIDVTLAQVSQLLRQKSITAHSELALIGPHGNVLAYREPDKIVRPEADGSLSLVGIAELGVPAIAALMGDRSHYADAAATLHVEGEDWYGYVARIAVDGPGDQLLHLAMAAPQRELLADARQLRFQTMLIALILLAVAVPVAMWFSRLASRPIQALINQARAIQAMRFDTAVETGSVILEIHELAHSMQQMQATIEQFRDIGDALADERDFDQLLARILTETVQMAQAQSGIVYLTEPDGSLHARQACQQDQCILLSQPLPVLHLASDPLHPALLAQTSGQTWIGQIETGPLNTWFHPLQRFGQPRTLVAIPLSNRQAQSVGVLLLFLADGQAEPGLTRMALLEAVSGTAAVALETQRLIQEQQALLESFIQLVAGAIDAKSPYTGGHCQRVPELARMLAEAACAARDGPYADFAMNEEEWQALHIAAWLHDCGKVTTPEYVVDKATRLETLYDRIHEIRTRFEVLKRDAEIAYWQGVAQGGDKAALAEIRDQMLATLDREFALVARSNQGGEGMDAADVDQLQQIAQRQWQRTLDDRIGLSHEELTRKQAVPPAPLPATENLLADKPEHLFERGPRDQLPQGHGFVMDVPALLYNRGELHNLCLGRGTLTAEERYKINEHIIQTIVMLEKLPFPRHLRNVPEIAAGHHEKMDGTGYPRRLTREQMSPLARMMAIADIFEALTAVDRPYKQGKTLSEALAIMARMRSDGHIDAELFELFLRGGVYLHYAKVFLRPEQLDAVDITQYL</sequence>
<dbReference type="SMART" id="SM00065">
    <property type="entry name" value="GAF"/>
    <property type="match status" value="1"/>
</dbReference>
<dbReference type="InterPro" id="IPR029151">
    <property type="entry name" value="Sensor-like_sf"/>
</dbReference>
<dbReference type="Pfam" id="PF00672">
    <property type="entry name" value="HAMP"/>
    <property type="match status" value="1"/>
</dbReference>
<accession>A0A0N1JSS9</accession>
<feature type="transmembrane region" description="Helical" evidence="1">
    <location>
        <begin position="15"/>
        <end position="37"/>
    </location>
</feature>
<dbReference type="EC" id="3.1.4.52" evidence="4"/>
<dbReference type="GO" id="GO:0071111">
    <property type="term" value="F:cyclic-guanylate-specific phosphodiesterase activity"/>
    <property type="evidence" value="ECO:0007669"/>
    <property type="project" value="UniProtKB-EC"/>
</dbReference>
<dbReference type="STRING" id="857265.WG78_09330"/>
<name>A0A0N1JSS9_9NEIS</name>
<dbReference type="InterPro" id="IPR003607">
    <property type="entry name" value="HD/PDEase_dom"/>
</dbReference>
<dbReference type="CDD" id="cd06225">
    <property type="entry name" value="HAMP"/>
    <property type="match status" value="1"/>
</dbReference>
<keyword evidence="4" id="KW-0378">Hydrolase</keyword>
<reference evidence="4 5" key="1">
    <citation type="submission" date="2015-07" db="EMBL/GenBank/DDBJ databases">
        <title>Draft genome sequence of the Amantichitinum ursilacus IGB-41, a new chitin-degrading bacterium.</title>
        <authorList>
            <person name="Kirstahler P."/>
            <person name="Guenther M."/>
            <person name="Grumaz C."/>
            <person name="Rupp S."/>
            <person name="Zibek S."/>
            <person name="Sohn K."/>
        </authorList>
    </citation>
    <scope>NUCLEOTIDE SEQUENCE [LARGE SCALE GENOMIC DNA]</scope>
    <source>
        <strain evidence="4 5">IGB-41</strain>
    </source>
</reference>
<comment type="caution">
    <text evidence="4">The sequence shown here is derived from an EMBL/GenBank/DDBJ whole genome shotgun (WGS) entry which is preliminary data.</text>
</comment>
<dbReference type="GO" id="GO:0016020">
    <property type="term" value="C:membrane"/>
    <property type="evidence" value="ECO:0007669"/>
    <property type="project" value="InterPro"/>
</dbReference>
<dbReference type="Proteomes" id="UP000037939">
    <property type="component" value="Unassembled WGS sequence"/>
</dbReference>
<feature type="transmembrane region" description="Helical" evidence="1">
    <location>
        <begin position="350"/>
        <end position="372"/>
    </location>
</feature>
<dbReference type="InterPro" id="IPR003660">
    <property type="entry name" value="HAMP_dom"/>
</dbReference>
<feature type="domain" description="HD-GYP" evidence="3">
    <location>
        <begin position="755"/>
        <end position="962"/>
    </location>
</feature>